<dbReference type="Pfam" id="PF11716">
    <property type="entry name" value="MDMPI_N"/>
    <property type="match status" value="1"/>
</dbReference>
<dbReference type="GO" id="GO:0046872">
    <property type="term" value="F:metal ion binding"/>
    <property type="evidence" value="ECO:0007669"/>
    <property type="project" value="InterPro"/>
</dbReference>
<accession>A0AB39T9W3</accession>
<dbReference type="AlphaFoldDB" id="A0AB39T9W3"/>
<evidence type="ECO:0000313" key="2">
    <source>
        <dbReference type="EMBL" id="XDQ77232.1"/>
    </source>
</evidence>
<reference evidence="2" key="1">
    <citation type="submission" date="2024-07" db="EMBL/GenBank/DDBJ databases">
        <authorList>
            <person name="Yu S.T."/>
        </authorList>
    </citation>
    <scope>NUCLEOTIDE SEQUENCE</scope>
    <source>
        <strain evidence="2">Y1</strain>
    </source>
</reference>
<evidence type="ECO:0000259" key="1">
    <source>
        <dbReference type="Pfam" id="PF11716"/>
    </source>
</evidence>
<dbReference type="Gene3D" id="1.20.120.450">
    <property type="entry name" value="dinb family like domain"/>
    <property type="match status" value="1"/>
</dbReference>
<dbReference type="RefSeq" id="WP_045710558.1">
    <property type="nucleotide sequence ID" value="NZ_CP163445.1"/>
</dbReference>
<organism evidence="2">
    <name type="scientific">Streptomyces sp. Y1</name>
    <dbReference type="NCBI Taxonomy" id="3238634"/>
    <lineage>
        <taxon>Bacteria</taxon>
        <taxon>Bacillati</taxon>
        <taxon>Actinomycetota</taxon>
        <taxon>Actinomycetes</taxon>
        <taxon>Kitasatosporales</taxon>
        <taxon>Streptomycetaceae</taxon>
        <taxon>Streptomyces</taxon>
    </lineage>
</organism>
<keyword evidence="2" id="KW-0413">Isomerase</keyword>
<protein>
    <submittedName>
        <fullName evidence="2">Maleylpyruvate isomerase N-terminal domain-containing protein</fullName>
    </submittedName>
</protein>
<name>A0AB39T9W3_9ACTN</name>
<dbReference type="EMBL" id="CP163445">
    <property type="protein sequence ID" value="XDQ77232.1"/>
    <property type="molecule type" value="Genomic_DNA"/>
</dbReference>
<feature type="domain" description="Mycothiol-dependent maleylpyruvate isomerase metal-binding" evidence="1">
    <location>
        <begin position="13"/>
        <end position="161"/>
    </location>
</feature>
<proteinExistence type="predicted"/>
<dbReference type="InterPro" id="IPR034660">
    <property type="entry name" value="DinB/YfiT-like"/>
</dbReference>
<dbReference type="GO" id="GO:0016853">
    <property type="term" value="F:isomerase activity"/>
    <property type="evidence" value="ECO:0007669"/>
    <property type="project" value="UniProtKB-KW"/>
</dbReference>
<dbReference type="InterPro" id="IPR024344">
    <property type="entry name" value="MDMPI_metal-binding"/>
</dbReference>
<dbReference type="SUPFAM" id="SSF109854">
    <property type="entry name" value="DinB/YfiT-like putative metalloenzymes"/>
    <property type="match status" value="1"/>
</dbReference>
<gene>
    <name evidence="2" type="ORF">AB2U05_01405</name>
</gene>
<sequence length="213" mass="22624">MTRAQEDFLAVARTAEQLLRRPEVAAAWQRPSALAEFSVAGLAGHLAYQVLSVTQVLAGPVPEEETVPLLGHYQRSKWLGAPLDADINVRLREGGEEIAAEGPAALAEEFGAAIAELTGALAAQDGGRPVRLPFWGAWSLTLDDFLTTRTMELAVHSDDLAVSVDVPTPELPPEATDAVVGLLARLAVWRHGSVNVLRALSRAERAPGSIAAI</sequence>